<evidence type="ECO:0000313" key="4">
    <source>
        <dbReference type="EMBL" id="OBS26197.1"/>
    </source>
</evidence>
<evidence type="ECO:0000256" key="1">
    <source>
        <dbReference type="SAM" id="MobiDB-lite"/>
    </source>
</evidence>
<evidence type="ECO:0008006" key="6">
    <source>
        <dbReference type="Google" id="ProtNLM"/>
    </source>
</evidence>
<keyword evidence="2" id="KW-0472">Membrane</keyword>
<feature type="transmembrane region" description="Helical" evidence="2">
    <location>
        <begin position="549"/>
        <end position="573"/>
    </location>
</feature>
<keyword evidence="2" id="KW-0812">Transmembrane</keyword>
<keyword evidence="5" id="KW-1185">Reference proteome</keyword>
<gene>
    <name evidence="4" type="ORF">FPOA_00138</name>
</gene>
<keyword evidence="3" id="KW-0732">Signal</keyword>
<name>A0A1B8B0D4_FUSPO</name>
<organism evidence="4 5">
    <name type="scientific">Fusarium poae</name>
    <dbReference type="NCBI Taxonomy" id="36050"/>
    <lineage>
        <taxon>Eukaryota</taxon>
        <taxon>Fungi</taxon>
        <taxon>Dikarya</taxon>
        <taxon>Ascomycota</taxon>
        <taxon>Pezizomycotina</taxon>
        <taxon>Sordariomycetes</taxon>
        <taxon>Hypocreomycetidae</taxon>
        <taxon>Hypocreales</taxon>
        <taxon>Nectriaceae</taxon>
        <taxon>Fusarium</taxon>
    </lineage>
</organism>
<dbReference type="AlphaFoldDB" id="A0A1B8B0D4"/>
<dbReference type="STRING" id="36050.A0A1B8B0D4"/>
<keyword evidence="2" id="KW-1133">Transmembrane helix</keyword>
<sequence length="613" mass="65608">MSRFAFVLASAVLMTLVVGSTDVVQHSRRKATTHSMRYLAHALTAVDHSKRAKEFSNSTSLDRDFSDMTLFKFQGEITRKTGGNSKKSKDKTKKQQDNPNSPDEKTESSGNKSEHSTTYSAGIEITCATCYSKGKATASLIVDDGFNTSTILDTVKDAVTDTVDQIEDWAGEIDLLPFRIPPLDVDLDIDLPDFPSAVLELQLDGFELYVELDTTFAGGVTYQVSLYKTRGMHIDIAGDMFLGAVLSFDLILSAEAELTIRSGFHVKLDDGFLLKMALFSEEASDIVYNGGKFEFLPVTIESAGTVLKAALQLSLRAGVEVFDLDLTPGFEVEAGDFNSEDYVLSAGAESRVYVNVAEFVTNITASDDDADCALKVLQDYRFVVGAAAGASAALGQFVWGPTASTEIPIFTTRIAEVCAVSAPPVETTLAIDARAAQDDNDDLETTTLTTKKTVSAIACLTAGLLDCPASMQTALKTVITESLVTVLSPGEEATWPMTTGSATRSAIGFGDNAKEMITTSGKPAAYTGGGDNDTDDSFFDRKTGGVSNAIIVGVSVGLGVPIIIAIIAGIFLLRRRRSKAARVSPVETNLTTHVRIEPDVKKFPLVNNSQLVS</sequence>
<dbReference type="EMBL" id="LYXU01000001">
    <property type="protein sequence ID" value="OBS26197.1"/>
    <property type="molecule type" value="Genomic_DNA"/>
</dbReference>
<feature type="compositionally biased region" description="Basic and acidic residues" evidence="1">
    <location>
        <begin position="102"/>
        <end position="115"/>
    </location>
</feature>
<feature type="region of interest" description="Disordered" evidence="1">
    <location>
        <begin position="79"/>
        <end position="117"/>
    </location>
</feature>
<evidence type="ECO:0000256" key="3">
    <source>
        <dbReference type="SAM" id="SignalP"/>
    </source>
</evidence>
<accession>A0A1B8B0D4</accession>
<protein>
    <recommendedName>
        <fullName evidence="6">Mid2 domain-containing protein</fullName>
    </recommendedName>
</protein>
<proteinExistence type="predicted"/>
<evidence type="ECO:0000313" key="5">
    <source>
        <dbReference type="Proteomes" id="UP000091967"/>
    </source>
</evidence>
<dbReference type="Proteomes" id="UP000091967">
    <property type="component" value="Unassembled WGS sequence"/>
</dbReference>
<evidence type="ECO:0000256" key="2">
    <source>
        <dbReference type="SAM" id="Phobius"/>
    </source>
</evidence>
<reference evidence="4 5" key="1">
    <citation type="submission" date="2016-06" db="EMBL/GenBank/DDBJ databases">
        <title>Living apart together: crosstalk between the core and supernumerary genomes in a fungal plant pathogen.</title>
        <authorList>
            <person name="Vanheule A."/>
            <person name="Audenaert K."/>
            <person name="Warris S."/>
            <person name="Van De Geest H."/>
            <person name="Schijlen E."/>
            <person name="Hofte M."/>
            <person name="De Saeger S."/>
            <person name="Haesaert G."/>
            <person name="Waalwijk C."/>
            <person name="Van Der Lee T."/>
        </authorList>
    </citation>
    <scope>NUCLEOTIDE SEQUENCE [LARGE SCALE GENOMIC DNA]</scope>
    <source>
        <strain evidence="4 5">2516</strain>
    </source>
</reference>
<feature type="chain" id="PRO_5008603479" description="Mid2 domain-containing protein" evidence="3">
    <location>
        <begin position="20"/>
        <end position="613"/>
    </location>
</feature>
<dbReference type="OMA" id="GDENNCK"/>
<feature type="signal peptide" evidence="3">
    <location>
        <begin position="1"/>
        <end position="19"/>
    </location>
</feature>
<comment type="caution">
    <text evidence="4">The sequence shown here is derived from an EMBL/GenBank/DDBJ whole genome shotgun (WGS) entry which is preliminary data.</text>
</comment>